<feature type="domain" description="UmuC" evidence="20">
    <location>
        <begin position="637"/>
        <end position="832"/>
    </location>
</feature>
<evidence type="ECO:0000256" key="9">
    <source>
        <dbReference type="ARBA" id="ARBA00022763"/>
    </source>
</evidence>
<keyword evidence="8 16" id="KW-0479">Metal-binding</keyword>
<dbReference type="SUPFAM" id="SSF100879">
    <property type="entry name" value="Lesion bypass DNA polymerase (Y-family), little finger domain"/>
    <property type="match status" value="1"/>
</dbReference>
<reference evidence="21" key="1">
    <citation type="submission" date="2015-10" db="EMBL/GenBank/DDBJ databases">
        <authorList>
            <person name="Regsiter A."/>
            <person name="william w."/>
        </authorList>
    </citation>
    <scope>NUCLEOTIDE SEQUENCE</scope>
    <source>
        <strain evidence="21">Montdore</strain>
    </source>
</reference>
<comment type="subcellular location">
    <subcellularLocation>
        <location evidence="1">Nucleus</location>
    </subcellularLocation>
</comment>
<dbReference type="FunFam" id="3.40.50.10190:FF:000011">
    <property type="entry name" value="DNA repair protein REV1"/>
    <property type="match status" value="1"/>
</dbReference>
<dbReference type="InterPro" id="IPR043128">
    <property type="entry name" value="Rev_trsase/Diguanyl_cyclase"/>
</dbReference>
<evidence type="ECO:0000256" key="2">
    <source>
        <dbReference type="ARBA" id="ARBA00010945"/>
    </source>
</evidence>
<keyword evidence="10 16" id="KW-0460">Magnesium</keyword>
<feature type="region of interest" description="Disordered" evidence="17">
    <location>
        <begin position="526"/>
        <end position="562"/>
    </location>
</feature>
<dbReference type="Gene3D" id="6.10.250.1490">
    <property type="match status" value="1"/>
</dbReference>
<feature type="compositionally biased region" description="Basic and acidic residues" evidence="17">
    <location>
        <begin position="1143"/>
        <end position="1162"/>
    </location>
</feature>
<evidence type="ECO:0000256" key="13">
    <source>
        <dbReference type="ARBA" id="ARBA00023242"/>
    </source>
</evidence>
<feature type="compositionally biased region" description="Pro residues" evidence="17">
    <location>
        <begin position="1203"/>
        <end position="1214"/>
    </location>
</feature>
<dbReference type="InterPro" id="IPR036775">
    <property type="entry name" value="DNA_pol_Y-fam_lit_finger_sf"/>
</dbReference>
<feature type="region of interest" description="Disordered" evidence="17">
    <location>
        <begin position="1188"/>
        <end position="1270"/>
    </location>
</feature>
<dbReference type="InterPro" id="IPR023780">
    <property type="entry name" value="Chromo_domain"/>
</dbReference>
<evidence type="ECO:0000256" key="8">
    <source>
        <dbReference type="ARBA" id="ARBA00022723"/>
    </source>
</evidence>
<evidence type="ECO:0000256" key="7">
    <source>
        <dbReference type="ARBA" id="ARBA00022695"/>
    </source>
</evidence>
<dbReference type="InterPro" id="IPR038401">
    <property type="entry name" value="Rev1_C_sf"/>
</dbReference>
<feature type="compositionally biased region" description="Basic and acidic residues" evidence="17">
    <location>
        <begin position="189"/>
        <end position="199"/>
    </location>
</feature>
<keyword evidence="13" id="KW-0539">Nucleus</keyword>
<dbReference type="SUPFAM" id="SSF52113">
    <property type="entry name" value="BRCT domain"/>
    <property type="match status" value="1"/>
</dbReference>
<dbReference type="PROSITE" id="PS50172">
    <property type="entry name" value="BRCT"/>
    <property type="match status" value="1"/>
</dbReference>
<dbReference type="InterPro" id="IPR053848">
    <property type="entry name" value="IMS_HHH_1"/>
</dbReference>
<keyword evidence="6" id="KW-0808">Transferase</keyword>
<keyword evidence="12" id="KW-0234">DNA repair</keyword>
<organism evidence="21 22">
    <name type="scientific">Tuber aestivum</name>
    <name type="common">summer truffle</name>
    <dbReference type="NCBI Taxonomy" id="59557"/>
    <lineage>
        <taxon>Eukaryota</taxon>
        <taxon>Fungi</taxon>
        <taxon>Dikarya</taxon>
        <taxon>Ascomycota</taxon>
        <taxon>Pezizomycotina</taxon>
        <taxon>Pezizomycetes</taxon>
        <taxon>Pezizales</taxon>
        <taxon>Tuberaceae</taxon>
        <taxon>Tuber</taxon>
    </lineage>
</organism>
<evidence type="ECO:0000256" key="14">
    <source>
        <dbReference type="ARBA" id="ARBA00058985"/>
    </source>
</evidence>
<feature type="region of interest" description="Disordered" evidence="17">
    <location>
        <begin position="1123"/>
        <end position="1162"/>
    </location>
</feature>
<dbReference type="GO" id="GO:0070987">
    <property type="term" value="P:error-free translesion synthesis"/>
    <property type="evidence" value="ECO:0007669"/>
    <property type="project" value="UniProtKB-ARBA"/>
</dbReference>
<evidence type="ECO:0000256" key="3">
    <source>
        <dbReference type="ARBA" id="ARBA00011353"/>
    </source>
</evidence>
<dbReference type="InterPro" id="IPR001126">
    <property type="entry name" value="UmuC"/>
</dbReference>
<dbReference type="EMBL" id="LN890987">
    <property type="protein sequence ID" value="CUS12655.1"/>
    <property type="molecule type" value="Genomic_DNA"/>
</dbReference>
<dbReference type="GO" id="GO:0042276">
    <property type="term" value="P:error-prone translesion synthesis"/>
    <property type="evidence" value="ECO:0007669"/>
    <property type="project" value="InterPro"/>
</dbReference>
<feature type="compositionally biased region" description="Basic and acidic residues" evidence="17">
    <location>
        <begin position="226"/>
        <end position="237"/>
    </location>
</feature>
<evidence type="ECO:0000256" key="6">
    <source>
        <dbReference type="ARBA" id="ARBA00022679"/>
    </source>
</evidence>
<dbReference type="PANTHER" id="PTHR45990:SF1">
    <property type="entry name" value="DNA REPAIR PROTEIN REV1"/>
    <property type="match status" value="1"/>
</dbReference>
<protein>
    <recommendedName>
        <fullName evidence="4">DNA repair protein REV1</fullName>
    </recommendedName>
    <alternativeName>
        <fullName evidence="15">Reversionless protein 1</fullName>
    </alternativeName>
</protein>
<dbReference type="GO" id="GO:0046872">
    <property type="term" value="F:metal ion binding"/>
    <property type="evidence" value="ECO:0007669"/>
    <property type="project" value="UniProtKB-KW"/>
</dbReference>
<feature type="binding site" evidence="16">
    <location>
        <position position="641"/>
    </location>
    <ligand>
        <name>Mg(2+)</name>
        <dbReference type="ChEBI" id="CHEBI:18420"/>
        <label>1</label>
    </ligand>
</feature>
<dbReference type="GO" id="GO:0006338">
    <property type="term" value="P:chromatin remodeling"/>
    <property type="evidence" value="ECO:0007669"/>
    <property type="project" value="UniProtKB-ARBA"/>
</dbReference>
<dbReference type="CDD" id="cd01701">
    <property type="entry name" value="PolY_Rev1"/>
    <property type="match status" value="1"/>
</dbReference>
<dbReference type="GO" id="GO:0006281">
    <property type="term" value="P:DNA repair"/>
    <property type="evidence" value="ECO:0007669"/>
    <property type="project" value="UniProtKB-KW"/>
</dbReference>
<evidence type="ECO:0000256" key="5">
    <source>
        <dbReference type="ARBA" id="ARBA00022634"/>
    </source>
</evidence>
<feature type="region of interest" description="Disordered" evidence="17">
    <location>
        <begin position="1070"/>
        <end position="1105"/>
    </location>
</feature>
<dbReference type="Pfam" id="PF00385">
    <property type="entry name" value="Chromo"/>
    <property type="match status" value="1"/>
</dbReference>
<dbReference type="Gene3D" id="1.20.58.1280">
    <property type="entry name" value="DNA repair protein Rev1, C-terminal domain"/>
    <property type="match status" value="1"/>
</dbReference>
<evidence type="ECO:0000256" key="11">
    <source>
        <dbReference type="ARBA" id="ARBA00023125"/>
    </source>
</evidence>
<dbReference type="SMART" id="SM00298">
    <property type="entry name" value="CHROMO"/>
    <property type="match status" value="1"/>
</dbReference>
<feature type="compositionally biased region" description="Basic and acidic residues" evidence="17">
    <location>
        <begin position="546"/>
        <end position="555"/>
    </location>
</feature>
<feature type="binding site" evidence="16">
    <location>
        <position position="741"/>
    </location>
    <ligand>
        <name>Mg(2+)</name>
        <dbReference type="ChEBI" id="CHEBI:18420"/>
        <label>1</label>
    </ligand>
</feature>
<feature type="region of interest" description="Disordered" evidence="17">
    <location>
        <begin position="1030"/>
        <end position="1051"/>
    </location>
</feature>
<dbReference type="InterPro" id="IPR000953">
    <property type="entry name" value="Chromo/chromo_shadow_dom"/>
</dbReference>
<evidence type="ECO:0000256" key="1">
    <source>
        <dbReference type="ARBA" id="ARBA00004123"/>
    </source>
</evidence>
<feature type="region of interest" description="Disordered" evidence="17">
    <location>
        <begin position="385"/>
        <end position="465"/>
    </location>
</feature>
<dbReference type="GO" id="GO:0005634">
    <property type="term" value="C:nucleus"/>
    <property type="evidence" value="ECO:0007669"/>
    <property type="project" value="UniProtKB-SubCell"/>
</dbReference>
<evidence type="ECO:0000256" key="15">
    <source>
        <dbReference type="ARBA" id="ARBA00081902"/>
    </source>
</evidence>
<dbReference type="Gene3D" id="3.40.1170.60">
    <property type="match status" value="1"/>
</dbReference>
<dbReference type="GO" id="GO:0003887">
    <property type="term" value="F:DNA-directed DNA polymerase activity"/>
    <property type="evidence" value="ECO:0007669"/>
    <property type="project" value="InterPro"/>
</dbReference>
<dbReference type="InterPro" id="IPR012112">
    <property type="entry name" value="REV1"/>
</dbReference>
<comment type="similarity">
    <text evidence="2">Belongs to the DNA polymerase type-Y family.</text>
</comment>
<feature type="non-terminal residue" evidence="21">
    <location>
        <position position="1"/>
    </location>
</feature>
<feature type="compositionally biased region" description="Polar residues" evidence="17">
    <location>
        <begin position="156"/>
        <end position="187"/>
    </location>
</feature>
<evidence type="ECO:0000256" key="16">
    <source>
        <dbReference type="PIRSR" id="PIRSR036573-2"/>
    </source>
</evidence>
<evidence type="ECO:0000256" key="4">
    <source>
        <dbReference type="ARBA" id="ARBA00020399"/>
    </source>
</evidence>
<dbReference type="PROSITE" id="PS50173">
    <property type="entry name" value="UMUC"/>
    <property type="match status" value="1"/>
</dbReference>
<keyword evidence="9" id="KW-0227">DNA damage</keyword>
<dbReference type="GO" id="GO:0017125">
    <property type="term" value="F:deoxycytidyl transferase activity"/>
    <property type="evidence" value="ECO:0007669"/>
    <property type="project" value="TreeGrafter"/>
</dbReference>
<dbReference type="PROSITE" id="PS50013">
    <property type="entry name" value="CHROMO_2"/>
    <property type="match status" value="1"/>
</dbReference>
<keyword evidence="11" id="KW-0238">DNA-binding</keyword>
<dbReference type="CDD" id="cd17719">
    <property type="entry name" value="BRCT_Rev1"/>
    <property type="match status" value="1"/>
</dbReference>
<dbReference type="Proteomes" id="UP001412239">
    <property type="component" value="Unassembled WGS sequence"/>
</dbReference>
<keyword evidence="22" id="KW-1185">Reference proteome</keyword>
<comment type="subunit">
    <text evidence="3">Component of the NuA4 histone acetyltransferase complex.</text>
</comment>
<evidence type="ECO:0000256" key="12">
    <source>
        <dbReference type="ARBA" id="ARBA00023204"/>
    </source>
</evidence>
<dbReference type="SUPFAM" id="SSF56672">
    <property type="entry name" value="DNA/RNA polymerases"/>
    <property type="match status" value="1"/>
</dbReference>
<dbReference type="InterPro" id="IPR036420">
    <property type="entry name" value="BRCT_dom_sf"/>
</dbReference>
<evidence type="ECO:0000256" key="10">
    <source>
        <dbReference type="ARBA" id="ARBA00022842"/>
    </source>
</evidence>
<dbReference type="Pfam" id="PF16727">
    <property type="entry name" value="REV1_C"/>
    <property type="match status" value="1"/>
</dbReference>
<sequence>MMLRSDEKARRLAKELGSHGFEENGDEYEASKFGDYRGYSKNKRTKLQNSDAHLRSIVEDAPPIFQGLVMSVNGYTNPSLIDLHRMIVQHGGMFLQYMDKKSNITHMIASNLTLKKKVEFSRYRVVRPEWIVDSIAAGVLLPWGDYRLLDDVKNQTKLGYQSPGSPAITRRNSLTEPRSYKQSSMPSSEKPKSRFERDVVIPPSDEQEWEDDLFPSYQRPPSSGKEVSDAKTKRRMYDYGIDSPPSHQPSPPEEDEEEYSVSPVGLVNVPSVPSSGLKSFVGAPDDHKSPKSKPNPPPAPAVIVKGKLAYEPEGIIGRKRHHKGAKPKNRRGQIKYLIKWRGYSNEESTWEFEKDLEEDLGKKELDEMVNDFRVLGAKKIPELLKPESVSFTSNSTDNSVSSQKGDSESQHPRLRPQVGVSVEIPEQFHSTLKSPRGSSKLDHGGGGDDDGTQKDPSFIKETFIAPLSQASSLPIQSSPPLGGQQMIEADVSSFEDNDIPIEQDLTLDPLEEGSLRELDIVEDRLPSPLVKKEEPSPIVRPSKRQLGREEGESPLRGKMPNGKDMSAEEFNAALLADPSVRASSVLGPGFLEKYFDTSRLHHLSTWKTELKAEMQAFATAKSLQHKSVVKARQWRYVLHVDFDCFFAAVSTRDRPDLKDMPVAITHASSVNSASSDIASCNYAARAFGLKNGMWMKQAKELCPKLVCLSYDFEKYEEASKAFYEVILSMNGERVQAVSVDEVLLDASNLVCDIGLQGTKEEETKALEIAQTIRNRCREETGGCEVSVGIGRNMLLAKLAMRKAKPAGMYIVREEEIDQFLDDIRVRDLPGFGHNITKKVEEHFRADTVRMVKGISRERLKAELGEKTGEKLWRYCRGIDDTLVGQDASERKTISVDVNYGIRFITQEQADKFILDVAGLLQRRMEKEGVKAKKLYLQVKKRAAGAPMMTSKHLGHGHCDTVNKSVSLGTATSEKEIMGKETITMLRSFRISPGELRGIGLSAANLETAKAHSSQTKLDFSKRAIEERDDNHVFLPPPLPSPLPPPVQKPRLVPYVKPRPTTLLDSFARMGARKEQPQKPRPPPPAAAAQRPQPSPPRSPPMSQFLIPSQVDPEVLEEIRQSMREEAARQKRAQEEEAEAQLLRQREGLEETDKGVEDLELDRLPNSQVDADVWKEMSKEDKALYLAMQEEDRQQQQQQQQQPRQPPPPPPPPVPAQLLRSAPPQSPRKNRYLPWSKKGPPTPTKRRKTMSAQQQRSLFPAANPPSGATAPVPAAEKILDANGIDVSGWLFTTGQVDRPLFETLDAETQQDVISEARKHHTAHLALQEKAMREAAALQQRLANAIILTPLDRQRYLGPERIPVGNIAEIRSMMEGWFAASKGGPPNRRDVDLIKGFLKRLVVVELNMDKAGTACRIFRRIVEEGFQKGEEVGDEEREEEVDEGWGGVVAELIEAVQEGVSERGYGPLVI</sequence>
<dbReference type="FunFam" id="3.30.1490.100:FF:000001">
    <property type="entry name" value="DNA repair protein REV1"/>
    <property type="match status" value="1"/>
</dbReference>
<dbReference type="Pfam" id="PF16589">
    <property type="entry name" value="BRCT_2"/>
    <property type="match status" value="1"/>
</dbReference>
<gene>
    <name evidence="21" type="ORF">GSTUAT00003267001</name>
</gene>
<dbReference type="InterPro" id="IPR043502">
    <property type="entry name" value="DNA/RNA_pol_sf"/>
</dbReference>
<feature type="domain" description="Chromo" evidence="18">
    <location>
        <begin position="310"/>
        <end position="372"/>
    </location>
</feature>
<name>A0A292Q119_9PEZI</name>
<dbReference type="PIRSF" id="PIRSF036573">
    <property type="entry name" value="REV1"/>
    <property type="match status" value="1"/>
</dbReference>
<dbReference type="InterPro" id="IPR001357">
    <property type="entry name" value="BRCT_dom"/>
</dbReference>
<dbReference type="SMART" id="SM00292">
    <property type="entry name" value="BRCT"/>
    <property type="match status" value="1"/>
</dbReference>
<dbReference type="Pfam" id="PF11799">
    <property type="entry name" value="IMS_C"/>
    <property type="match status" value="1"/>
</dbReference>
<dbReference type="Gene3D" id="3.30.1490.100">
    <property type="entry name" value="DNA polymerase, Y-family, little finger domain"/>
    <property type="match status" value="1"/>
</dbReference>
<dbReference type="Gene3D" id="3.40.50.10190">
    <property type="entry name" value="BRCT domain"/>
    <property type="match status" value="1"/>
</dbReference>
<feature type="compositionally biased region" description="Polar residues" evidence="17">
    <location>
        <begin position="389"/>
        <end position="404"/>
    </location>
</feature>
<evidence type="ECO:0000313" key="22">
    <source>
        <dbReference type="Proteomes" id="UP001412239"/>
    </source>
</evidence>
<keyword evidence="7" id="KW-0548">Nucleotidyltransferase</keyword>
<feature type="compositionally biased region" description="Polar residues" evidence="17">
    <location>
        <begin position="428"/>
        <end position="437"/>
    </location>
</feature>
<accession>A0A292Q119</accession>
<comment type="function">
    <text evidence="14">Deoxycytidyl transferase involved in DNA repair. Transfers a dCMP residue from dCTP to the 3'-end of a DNA primer in a template-dependent reaction. May assist in the first step in the bypass of abasic lesions by the insertion of a nucleotide opposite the lesion. Required for normal induction of mutations by physical and chemical agents. Involved in mitochondrial DNA mutagenesis.</text>
</comment>
<keyword evidence="5" id="KW-0237">DNA synthesis</keyword>
<feature type="compositionally biased region" description="Pro residues" evidence="17">
    <location>
        <begin position="1034"/>
        <end position="1047"/>
    </location>
</feature>
<evidence type="ECO:0000259" key="18">
    <source>
        <dbReference type="PROSITE" id="PS50013"/>
    </source>
</evidence>
<comment type="cofactor">
    <cofactor evidence="16">
        <name>Mg(2+)</name>
        <dbReference type="ChEBI" id="CHEBI:18420"/>
    </cofactor>
    <text evidence="16">Binds 2 magnesium ions.</text>
</comment>
<dbReference type="PANTHER" id="PTHR45990">
    <property type="entry name" value="DNA REPAIR PROTEIN REV1"/>
    <property type="match status" value="1"/>
</dbReference>
<dbReference type="InterPro" id="IPR016197">
    <property type="entry name" value="Chromo-like_dom_sf"/>
</dbReference>
<dbReference type="Gene3D" id="3.30.70.270">
    <property type="match status" value="1"/>
</dbReference>
<dbReference type="InterPro" id="IPR017961">
    <property type="entry name" value="DNA_pol_Y-fam_little_finger"/>
</dbReference>
<dbReference type="Gene3D" id="2.40.50.40">
    <property type="match status" value="1"/>
</dbReference>
<dbReference type="GO" id="GO:0003684">
    <property type="term" value="F:damaged DNA binding"/>
    <property type="evidence" value="ECO:0007669"/>
    <property type="project" value="InterPro"/>
</dbReference>
<dbReference type="InterPro" id="IPR031991">
    <property type="entry name" value="Rev1_C"/>
</dbReference>
<dbReference type="Pfam" id="PF00817">
    <property type="entry name" value="IMS"/>
    <property type="match status" value="1"/>
</dbReference>
<proteinExistence type="inferred from homology"/>
<evidence type="ECO:0000259" key="19">
    <source>
        <dbReference type="PROSITE" id="PS50172"/>
    </source>
</evidence>
<feature type="binding site" evidence="16">
    <location>
        <position position="740"/>
    </location>
    <ligand>
        <name>Mg(2+)</name>
        <dbReference type="ChEBI" id="CHEBI:18420"/>
        <label>1</label>
    </ligand>
</feature>
<dbReference type="CDD" id="cd00024">
    <property type="entry name" value="CD_CSD"/>
    <property type="match status" value="1"/>
</dbReference>
<feature type="compositionally biased region" description="Basic and acidic residues" evidence="17">
    <location>
        <begin position="526"/>
        <end position="535"/>
    </location>
</feature>
<evidence type="ECO:0000259" key="20">
    <source>
        <dbReference type="PROSITE" id="PS50173"/>
    </source>
</evidence>
<dbReference type="Pfam" id="PF21999">
    <property type="entry name" value="IMS_HHH_1"/>
    <property type="match status" value="1"/>
</dbReference>
<evidence type="ECO:0000313" key="21">
    <source>
        <dbReference type="EMBL" id="CUS12655.1"/>
    </source>
</evidence>
<evidence type="ECO:0000256" key="17">
    <source>
        <dbReference type="SAM" id="MobiDB-lite"/>
    </source>
</evidence>
<dbReference type="SUPFAM" id="SSF54160">
    <property type="entry name" value="Chromo domain-like"/>
    <property type="match status" value="1"/>
</dbReference>
<feature type="domain" description="BRCT" evidence="19">
    <location>
        <begin position="60"/>
        <end position="148"/>
    </location>
</feature>
<feature type="compositionally biased region" description="Basic and acidic residues" evidence="17">
    <location>
        <begin position="1123"/>
        <end position="1134"/>
    </location>
</feature>
<feature type="region of interest" description="Disordered" evidence="17">
    <location>
        <begin position="156"/>
        <end position="302"/>
    </location>
</feature>
<dbReference type="Gene3D" id="1.10.150.20">
    <property type="entry name" value="5' to 3' exonuclease, C-terminal subdomain"/>
    <property type="match status" value="1"/>
</dbReference>